<accession>A0A8J2L4M4</accession>
<feature type="non-terminal residue" evidence="1">
    <location>
        <position position="1"/>
    </location>
</feature>
<gene>
    <name evidence="1" type="ORF">AFUS01_LOCUS37768</name>
</gene>
<organism evidence="1 2">
    <name type="scientific">Allacma fusca</name>
    <dbReference type="NCBI Taxonomy" id="39272"/>
    <lineage>
        <taxon>Eukaryota</taxon>
        <taxon>Metazoa</taxon>
        <taxon>Ecdysozoa</taxon>
        <taxon>Arthropoda</taxon>
        <taxon>Hexapoda</taxon>
        <taxon>Collembola</taxon>
        <taxon>Symphypleona</taxon>
        <taxon>Sminthuridae</taxon>
        <taxon>Allacma</taxon>
    </lineage>
</organism>
<comment type="caution">
    <text evidence="1">The sequence shown here is derived from an EMBL/GenBank/DDBJ whole genome shotgun (WGS) entry which is preliminary data.</text>
</comment>
<evidence type="ECO:0000313" key="2">
    <source>
        <dbReference type="Proteomes" id="UP000708208"/>
    </source>
</evidence>
<dbReference type="EMBL" id="CAJVCH010544936">
    <property type="protein sequence ID" value="CAG7827806.1"/>
    <property type="molecule type" value="Genomic_DNA"/>
</dbReference>
<protein>
    <submittedName>
        <fullName evidence="1">Uncharacterized protein</fullName>
    </submittedName>
</protein>
<dbReference type="Proteomes" id="UP000708208">
    <property type="component" value="Unassembled WGS sequence"/>
</dbReference>
<evidence type="ECO:0000313" key="1">
    <source>
        <dbReference type="EMBL" id="CAG7827806.1"/>
    </source>
</evidence>
<proteinExistence type="predicted"/>
<keyword evidence="2" id="KW-1185">Reference proteome</keyword>
<name>A0A8J2L4M4_9HEXA</name>
<sequence length="10" mass="1200">NLEPRLTDSR</sequence>
<reference evidence="1" key="1">
    <citation type="submission" date="2021-06" db="EMBL/GenBank/DDBJ databases">
        <authorList>
            <person name="Hodson N. C."/>
            <person name="Mongue J. A."/>
            <person name="Jaron S. K."/>
        </authorList>
    </citation>
    <scope>NUCLEOTIDE SEQUENCE</scope>
</reference>